<organism evidence="1 2">
    <name type="scientific">Chitinophaga agrisoli</name>
    <dbReference type="NCBI Taxonomy" id="2607653"/>
    <lineage>
        <taxon>Bacteria</taxon>
        <taxon>Pseudomonadati</taxon>
        <taxon>Bacteroidota</taxon>
        <taxon>Chitinophagia</taxon>
        <taxon>Chitinophagales</taxon>
        <taxon>Chitinophagaceae</taxon>
        <taxon>Chitinophaga</taxon>
    </lineage>
</organism>
<evidence type="ECO:0000313" key="1">
    <source>
        <dbReference type="EMBL" id="KAA2242797.1"/>
    </source>
</evidence>
<keyword evidence="2" id="KW-1185">Reference proteome</keyword>
<dbReference type="AlphaFoldDB" id="A0A5B2VX10"/>
<accession>A0A5B2VX10</accession>
<name>A0A5B2VX10_9BACT</name>
<dbReference type="Proteomes" id="UP000324611">
    <property type="component" value="Unassembled WGS sequence"/>
</dbReference>
<dbReference type="RefSeq" id="WP_149837673.1">
    <property type="nucleotide sequence ID" value="NZ_VUOC01000002.1"/>
</dbReference>
<proteinExistence type="predicted"/>
<reference evidence="1 2" key="2">
    <citation type="submission" date="2019-09" db="EMBL/GenBank/DDBJ databases">
        <authorList>
            <person name="Jin C."/>
        </authorList>
    </citation>
    <scope>NUCLEOTIDE SEQUENCE [LARGE SCALE GENOMIC DNA]</scope>
    <source>
        <strain evidence="1 2">BN140078</strain>
    </source>
</reference>
<dbReference type="EMBL" id="VUOC01000002">
    <property type="protein sequence ID" value="KAA2242797.1"/>
    <property type="molecule type" value="Genomic_DNA"/>
</dbReference>
<gene>
    <name evidence="1" type="ORF">F0L74_09725</name>
</gene>
<evidence type="ECO:0000313" key="2">
    <source>
        <dbReference type="Proteomes" id="UP000324611"/>
    </source>
</evidence>
<protein>
    <submittedName>
        <fullName evidence="1">Oxidase</fullName>
    </submittedName>
</protein>
<comment type="caution">
    <text evidence="1">The sequence shown here is derived from an EMBL/GenBank/DDBJ whole genome shotgun (WGS) entry which is preliminary data.</text>
</comment>
<sequence>MANSLDIALYQNDLQVRDGDLTIGESDEQHVADTINAFPGWWKEYPADGVGVFAYLNSAGQEQALSRAIKLNLTSDGYIVNNPSIVTDADGILTVNPNASRP</sequence>
<reference evidence="1 2" key="1">
    <citation type="submission" date="2019-09" db="EMBL/GenBank/DDBJ databases">
        <title>Chitinophaga ginsengihumi sp. nov., isolated from soil of ginseng rhizosphere.</title>
        <authorList>
            <person name="Lee J."/>
        </authorList>
    </citation>
    <scope>NUCLEOTIDE SEQUENCE [LARGE SCALE GENOMIC DNA]</scope>
    <source>
        <strain evidence="1 2">BN140078</strain>
    </source>
</reference>